<dbReference type="AlphaFoldDB" id="A0A3B6V992"/>
<sequence length="87" mass="9980">MLKKITFIISSILSLFLLSSCSPAFDRMFHMAPPPPHARHYFDFPMLFGPHLGIHGILSIIIKILIIVALVFLVKMLYNKDKNNKKE</sequence>
<dbReference type="KEGG" id="bhy:BHWA1_01306"/>
<feature type="chain" id="PRO_5017337067" description="Lipoprotein" evidence="2">
    <location>
        <begin position="25"/>
        <end position="87"/>
    </location>
</feature>
<dbReference type="GeneID" id="63962408"/>
<dbReference type="PROSITE" id="PS51257">
    <property type="entry name" value="PROKAR_LIPOPROTEIN"/>
    <property type="match status" value="1"/>
</dbReference>
<feature type="signal peptide" evidence="2">
    <location>
        <begin position="1"/>
        <end position="24"/>
    </location>
</feature>
<keyword evidence="1" id="KW-1133">Transmembrane helix</keyword>
<evidence type="ECO:0000313" key="3">
    <source>
        <dbReference type="EMBL" id="ACN83785.1"/>
    </source>
</evidence>
<dbReference type="Proteomes" id="UP000001803">
    <property type="component" value="Chromosome"/>
</dbReference>
<evidence type="ECO:0000256" key="2">
    <source>
        <dbReference type="SAM" id="SignalP"/>
    </source>
</evidence>
<keyword evidence="1" id="KW-0472">Membrane</keyword>
<proteinExistence type="predicted"/>
<name>A0A3B6V992_BRAHW</name>
<accession>A0A3B6V992</accession>
<evidence type="ECO:0008006" key="5">
    <source>
        <dbReference type="Google" id="ProtNLM"/>
    </source>
</evidence>
<dbReference type="RefSeq" id="WP_012670831.1">
    <property type="nucleotide sequence ID" value="NC_012225.1"/>
</dbReference>
<evidence type="ECO:0000256" key="1">
    <source>
        <dbReference type="SAM" id="Phobius"/>
    </source>
</evidence>
<keyword evidence="1" id="KW-0812">Transmembrane</keyword>
<keyword evidence="4" id="KW-1185">Reference proteome</keyword>
<reference evidence="3 4" key="1">
    <citation type="journal article" date="2009" name="PLoS ONE">
        <title>Genome sequence of the pathogenic intestinal spirochete Brachyspira hyodysenteriae reveals adaptations to its lifestyle in the porcine large intestine.</title>
        <authorList>
            <person name="Bellgard M.I."/>
            <person name="Wanchanthuek P."/>
            <person name="La T."/>
            <person name="Ryan K."/>
            <person name="Moolhuijzen P."/>
            <person name="Albertyn Z."/>
            <person name="Shaban B."/>
            <person name="Motro Y."/>
            <person name="Dunn D.S."/>
            <person name="Schibeci D."/>
            <person name="Hunter A."/>
            <person name="Barrero R."/>
            <person name="Phillips N.D."/>
            <person name="Hampson D.J."/>
        </authorList>
    </citation>
    <scope>NUCLEOTIDE SEQUENCE [LARGE SCALE GENOMIC DNA]</scope>
    <source>
        <strain evidence="4">ATCC 49526 / WA1</strain>
    </source>
</reference>
<protein>
    <recommendedName>
        <fullName evidence="5">Lipoprotein</fullName>
    </recommendedName>
</protein>
<gene>
    <name evidence="3" type="ordered locus">BHWA1_01306</name>
</gene>
<organism evidence="3 4">
    <name type="scientific">Brachyspira hyodysenteriae (strain ATCC 49526 / WA1)</name>
    <dbReference type="NCBI Taxonomy" id="565034"/>
    <lineage>
        <taxon>Bacteria</taxon>
        <taxon>Pseudomonadati</taxon>
        <taxon>Spirochaetota</taxon>
        <taxon>Spirochaetia</taxon>
        <taxon>Brachyspirales</taxon>
        <taxon>Brachyspiraceae</taxon>
        <taxon>Brachyspira</taxon>
    </lineage>
</organism>
<dbReference type="EMBL" id="CP001357">
    <property type="protein sequence ID" value="ACN83785.1"/>
    <property type="molecule type" value="Genomic_DNA"/>
</dbReference>
<keyword evidence="2" id="KW-0732">Signal</keyword>
<evidence type="ECO:0000313" key="4">
    <source>
        <dbReference type="Proteomes" id="UP000001803"/>
    </source>
</evidence>
<feature type="transmembrane region" description="Helical" evidence="1">
    <location>
        <begin position="52"/>
        <end position="78"/>
    </location>
</feature>